<reference evidence="3 4" key="1">
    <citation type="submission" date="2020-05" db="EMBL/GenBank/DDBJ databases">
        <title>Complete genome sequence of of a novel Thermoleptolyngbya strain isolated from hot springs of Ganzi, Sichuan China.</title>
        <authorList>
            <person name="Tang J."/>
            <person name="Daroch M."/>
            <person name="Li L."/>
            <person name="Waleron K."/>
            <person name="Waleron M."/>
            <person name="Waleron M."/>
        </authorList>
    </citation>
    <scope>NUCLEOTIDE SEQUENCE [LARGE SCALE GENOMIC DNA]</scope>
    <source>
        <strain evidence="3 4">PKUAC-SCTA183</strain>
    </source>
</reference>
<dbReference type="RefSeq" id="WP_172357032.1">
    <property type="nucleotide sequence ID" value="NZ_CP053661.1"/>
</dbReference>
<feature type="region of interest" description="Disordered" evidence="1">
    <location>
        <begin position="186"/>
        <end position="228"/>
    </location>
</feature>
<dbReference type="AlphaFoldDB" id="A0A6M8BI73"/>
<sequence length="228" mass="25709">MQISRAHRCALALGLPGLALTSLLGSAPSLAAAQPSSAAHVAAGNPAIVTNPLEAPQALNTTHLPVQNFQENPVSTHYLLSQTPREVNRIRLQQQAEAYRRRAEERRRRAEQQRQQAQERRQRYEERQQRIAEQHRLEAERRRRYFESLSPEQQQAYLAQQRALRQQADQAAALFWIWILSNSLSSGGSGSAPSRSPDYYVVPDNRPAPQPAPAPVAPISPFYGDRHW</sequence>
<protein>
    <recommendedName>
        <fullName evidence="5">DUF1682 domain-containing protein</fullName>
    </recommendedName>
</protein>
<feature type="compositionally biased region" description="Pro residues" evidence="1">
    <location>
        <begin position="206"/>
        <end position="218"/>
    </location>
</feature>
<evidence type="ECO:0000313" key="4">
    <source>
        <dbReference type="Proteomes" id="UP000505210"/>
    </source>
</evidence>
<feature type="region of interest" description="Disordered" evidence="1">
    <location>
        <begin position="101"/>
        <end position="127"/>
    </location>
</feature>
<organism evidence="3 4">
    <name type="scientific">Thermoleptolyngbya sichuanensis A183</name>
    <dbReference type="NCBI Taxonomy" id="2737172"/>
    <lineage>
        <taxon>Bacteria</taxon>
        <taxon>Bacillati</taxon>
        <taxon>Cyanobacteriota</taxon>
        <taxon>Cyanophyceae</taxon>
        <taxon>Oculatellales</taxon>
        <taxon>Oculatellaceae</taxon>
        <taxon>Thermoleptolyngbya</taxon>
        <taxon>Thermoleptolyngbya sichuanensis</taxon>
    </lineage>
</organism>
<dbReference type="EMBL" id="CP053661">
    <property type="protein sequence ID" value="QKD83371.1"/>
    <property type="molecule type" value="Genomic_DNA"/>
</dbReference>
<feature type="chain" id="PRO_5026985519" description="DUF1682 domain-containing protein" evidence="2">
    <location>
        <begin position="32"/>
        <end position="228"/>
    </location>
</feature>
<accession>A0A6M8BI73</accession>
<feature type="compositionally biased region" description="Low complexity" evidence="1">
    <location>
        <begin position="186"/>
        <end position="196"/>
    </location>
</feature>
<feature type="signal peptide" evidence="2">
    <location>
        <begin position="1"/>
        <end position="31"/>
    </location>
</feature>
<evidence type="ECO:0000256" key="1">
    <source>
        <dbReference type="SAM" id="MobiDB-lite"/>
    </source>
</evidence>
<evidence type="ECO:0000313" key="3">
    <source>
        <dbReference type="EMBL" id="QKD83371.1"/>
    </source>
</evidence>
<gene>
    <name evidence="3" type="ORF">HPC62_15255</name>
</gene>
<evidence type="ECO:0000256" key="2">
    <source>
        <dbReference type="SAM" id="SignalP"/>
    </source>
</evidence>
<name>A0A6M8BI73_9CYAN</name>
<keyword evidence="4" id="KW-1185">Reference proteome</keyword>
<dbReference type="KEGG" id="theu:HPC62_15255"/>
<proteinExistence type="predicted"/>
<keyword evidence="2" id="KW-0732">Signal</keyword>
<evidence type="ECO:0008006" key="5">
    <source>
        <dbReference type="Google" id="ProtNLM"/>
    </source>
</evidence>
<dbReference type="Proteomes" id="UP000505210">
    <property type="component" value="Chromosome"/>
</dbReference>